<sequence length="234" mass="26889">MNSSNIDLERTKAAIHKLVDDGRSKLKSYLLKKIGLATHDIRVLTNADSVFRLDGPPLMNNTFYTINKYYTNEEIFIVNASNTKPAILQIMLSATLPESCNFRFSGEEGEPITTFVKNVDYKKPPEKGDTFPVPLLSPGTVCFIKPRTFLPYIKCNDEAFSELLRDDELGHPPILNDEQKKLHESYKNELYSILERMEILLSVTLNNEELLPFEWSWEEKRFVQGFEYDGTVVI</sequence>
<gene>
    <name evidence="1" type="ORF">MACH26_11540</name>
</gene>
<proteinExistence type="predicted"/>
<dbReference type="RefSeq" id="WP_338291615.1">
    <property type="nucleotide sequence ID" value="NZ_AP027272.1"/>
</dbReference>
<keyword evidence="2" id="KW-1185">Reference proteome</keyword>
<dbReference type="KEGG" id="pmaw:MACH26_11540"/>
<protein>
    <submittedName>
        <fullName evidence="1">Uncharacterized protein</fullName>
    </submittedName>
</protein>
<dbReference type="AlphaFoldDB" id="A0AA48HES6"/>
<accession>A0AA48HES6</accession>
<dbReference type="Proteomes" id="UP001333710">
    <property type="component" value="Chromosome"/>
</dbReference>
<dbReference type="EMBL" id="AP027272">
    <property type="protein sequence ID" value="BDX05633.1"/>
    <property type="molecule type" value="Genomic_DNA"/>
</dbReference>
<reference evidence="1" key="1">
    <citation type="submission" date="2023-01" db="EMBL/GenBank/DDBJ databases">
        <title>Complete genome sequence of Planctobacterium marinum strain Dej080120_11.</title>
        <authorList>
            <person name="Ueki S."/>
            <person name="Maruyama F."/>
        </authorList>
    </citation>
    <scope>NUCLEOTIDE SEQUENCE</scope>
    <source>
        <strain evidence="1">Dej080120_11</strain>
    </source>
</reference>
<evidence type="ECO:0000313" key="1">
    <source>
        <dbReference type="EMBL" id="BDX05633.1"/>
    </source>
</evidence>
<evidence type="ECO:0000313" key="2">
    <source>
        <dbReference type="Proteomes" id="UP001333710"/>
    </source>
</evidence>
<organism evidence="1 2">
    <name type="scientific">Planctobacterium marinum</name>
    <dbReference type="NCBI Taxonomy" id="1631968"/>
    <lineage>
        <taxon>Bacteria</taxon>
        <taxon>Pseudomonadati</taxon>
        <taxon>Pseudomonadota</taxon>
        <taxon>Gammaproteobacteria</taxon>
        <taxon>Alteromonadales</taxon>
        <taxon>Alteromonadaceae</taxon>
        <taxon>Planctobacterium</taxon>
    </lineage>
</organism>
<name>A0AA48HES6_9ALTE</name>